<dbReference type="OrthoDB" id="6424715at2759"/>
<dbReference type="GO" id="GO:0008270">
    <property type="term" value="F:zinc ion binding"/>
    <property type="evidence" value="ECO:0007669"/>
    <property type="project" value="UniProtKB-KW"/>
</dbReference>
<dbReference type="Pfam" id="PF00628">
    <property type="entry name" value="PHD"/>
    <property type="match status" value="1"/>
</dbReference>
<evidence type="ECO:0000256" key="5">
    <source>
        <dbReference type="SAM" id="MobiDB-lite"/>
    </source>
</evidence>
<organism evidence="7 8">
    <name type="scientific">Araneus ventricosus</name>
    <name type="common">Orbweaver spider</name>
    <name type="synonym">Epeira ventricosa</name>
    <dbReference type="NCBI Taxonomy" id="182803"/>
    <lineage>
        <taxon>Eukaryota</taxon>
        <taxon>Metazoa</taxon>
        <taxon>Ecdysozoa</taxon>
        <taxon>Arthropoda</taxon>
        <taxon>Chelicerata</taxon>
        <taxon>Arachnida</taxon>
        <taxon>Araneae</taxon>
        <taxon>Araneomorphae</taxon>
        <taxon>Entelegynae</taxon>
        <taxon>Araneoidea</taxon>
        <taxon>Araneidae</taxon>
        <taxon>Araneus</taxon>
    </lineage>
</organism>
<keyword evidence="2 4" id="KW-0863">Zinc-finger</keyword>
<dbReference type="EMBL" id="BGPR01065567">
    <property type="protein sequence ID" value="GBO40357.1"/>
    <property type="molecule type" value="Genomic_DNA"/>
</dbReference>
<dbReference type="InterPro" id="IPR011011">
    <property type="entry name" value="Znf_FYVE_PHD"/>
</dbReference>
<dbReference type="Pfam" id="PF21056">
    <property type="entry name" value="ZSWIM1-3_RNaseH-like"/>
    <property type="match status" value="1"/>
</dbReference>
<evidence type="ECO:0000256" key="2">
    <source>
        <dbReference type="ARBA" id="ARBA00022771"/>
    </source>
</evidence>
<feature type="compositionally biased region" description="Polar residues" evidence="5">
    <location>
        <begin position="54"/>
        <end position="69"/>
    </location>
</feature>
<dbReference type="InterPro" id="IPR019786">
    <property type="entry name" value="Zinc_finger_PHD-type_CS"/>
</dbReference>
<dbReference type="InterPro" id="IPR013087">
    <property type="entry name" value="Znf_C2H2_type"/>
</dbReference>
<dbReference type="InterPro" id="IPR001965">
    <property type="entry name" value="Znf_PHD"/>
</dbReference>
<dbReference type="AlphaFoldDB" id="A0A4Y2WWY2"/>
<evidence type="ECO:0000313" key="7">
    <source>
        <dbReference type="EMBL" id="GBO40357.1"/>
    </source>
</evidence>
<dbReference type="PANTHER" id="PTHR33936">
    <property type="entry name" value="PROTEIN CBG17840"/>
    <property type="match status" value="1"/>
</dbReference>
<dbReference type="PROSITE" id="PS01359">
    <property type="entry name" value="ZF_PHD_1"/>
    <property type="match status" value="1"/>
</dbReference>
<evidence type="ECO:0000256" key="4">
    <source>
        <dbReference type="PROSITE-ProRule" id="PRU00146"/>
    </source>
</evidence>
<keyword evidence="3" id="KW-0862">Zinc</keyword>
<feature type="non-terminal residue" evidence="7">
    <location>
        <position position="1"/>
    </location>
</feature>
<dbReference type="SMART" id="SM00249">
    <property type="entry name" value="PHD"/>
    <property type="match status" value="1"/>
</dbReference>
<proteinExistence type="predicted"/>
<dbReference type="InterPro" id="IPR013083">
    <property type="entry name" value="Znf_RING/FYVE/PHD"/>
</dbReference>
<evidence type="ECO:0000259" key="6">
    <source>
        <dbReference type="PROSITE" id="PS50016"/>
    </source>
</evidence>
<dbReference type="PANTHER" id="PTHR33936:SF24">
    <property type="entry name" value="C2H2-TYPE DOMAIN-CONTAINING PROTEIN"/>
    <property type="match status" value="1"/>
</dbReference>
<feature type="domain" description="PHD-type" evidence="6">
    <location>
        <begin position="894"/>
        <end position="943"/>
    </location>
</feature>
<reference evidence="7 8" key="1">
    <citation type="journal article" date="2019" name="Sci. Rep.">
        <title>Orb-weaving spider Araneus ventricosus genome elucidates the spidroin gene catalogue.</title>
        <authorList>
            <person name="Kono N."/>
            <person name="Nakamura H."/>
            <person name="Ohtoshi R."/>
            <person name="Moran D.A.P."/>
            <person name="Shinohara A."/>
            <person name="Yoshida Y."/>
            <person name="Fujiwara M."/>
            <person name="Mori M."/>
            <person name="Tomita M."/>
            <person name="Arakawa K."/>
        </authorList>
    </citation>
    <scope>NUCLEOTIDE SEQUENCE [LARGE SCALE GENOMIC DNA]</scope>
</reference>
<evidence type="ECO:0000313" key="8">
    <source>
        <dbReference type="Proteomes" id="UP000499080"/>
    </source>
</evidence>
<accession>A0A4Y2WWY2</accession>
<dbReference type="Proteomes" id="UP000499080">
    <property type="component" value="Unassembled WGS sequence"/>
</dbReference>
<dbReference type="InterPro" id="IPR048324">
    <property type="entry name" value="ZSWIM1-3_RNaseH-like"/>
</dbReference>
<dbReference type="PROSITE" id="PS50016">
    <property type="entry name" value="ZF_PHD_2"/>
    <property type="match status" value="1"/>
</dbReference>
<evidence type="ECO:0000256" key="3">
    <source>
        <dbReference type="ARBA" id="ARBA00022833"/>
    </source>
</evidence>
<dbReference type="InterPro" id="IPR019787">
    <property type="entry name" value="Znf_PHD-finger"/>
</dbReference>
<dbReference type="InterPro" id="IPR052797">
    <property type="entry name" value="RegFact_GeneExpr_CellDeath"/>
</dbReference>
<protein>
    <recommendedName>
        <fullName evidence="6">PHD-type domain-containing protein</fullName>
    </recommendedName>
</protein>
<keyword evidence="8" id="KW-1185">Reference proteome</keyword>
<feature type="region of interest" description="Disordered" evidence="5">
    <location>
        <begin position="49"/>
        <end position="69"/>
    </location>
</feature>
<name>A0A4Y2WWY2_ARAVE</name>
<dbReference type="SUPFAM" id="SSF57903">
    <property type="entry name" value="FYVE/PHD zinc finger"/>
    <property type="match status" value="1"/>
</dbReference>
<sequence length="943" mass="109651">TGYDTNEVEEIPITSTGIVDLIDSVSESTILEDLPVYSENTIDRMHLETESTSHGEVPTQSVEDGASTATGHPCLEEGCNYNLKNRHEFREHLKLLHGKDFTFNELEFMTYDEFFKWKLKFENDNQVQFIKPSGLKKRKHGYIQYFHCFRSGKYHNKGQGKRITQRSEKIGNICTAEIKMYIRENGKITAKVCNTHYGHGDSLSYMKLTEAEKKTIAHSLKMKIDIPVNLEKLRNDMLESPTLARIHLTTRQDIKNIQRNFGLSVERHRETEPSVRLMIEEMATLDGDNPVLGFKFQGSVPPEYENFLENDFIIVLQNPLQKEMLKKFGNNVVCLDSTHGTNAYNFKLITILIIDEFGEGFPAAWCISNREDYTALKKFLGLVKKNLAEDLTTKFFMSDDAPAFHNAWVDVFGFSEHKLLCSFHFDKIIRSQVNRLISDKIKACEVYKILSIIFSKTGEEQFLTMFEKFKSDLIVDKDTENFGNYFLTNYEHRVKEIAKCYRLGSPVTTNNHLESFHKDLKYNFLCGKSNKRLDHCFYKLMEYIKNKGCQRIIKLERGKISSQIRTILSRHKRSFQLDFNQISKETEDSYIVKGEKSNYNVEVKEQSCSKTCSVKCSECNICIHEIKCSCLDSVVNVTICKHAHLVCRKRINKERSTHIPQDISTTISNIHNLIQNTNQKQQRVPDFFKNTEELLEEIRNQASRLDPVTNKAKFLEINAKLRNIVNFIKIGNQENKLPKSSANGNQNIITQNSFFSTKKKQQKIPNMLCKPSFQEKEDITKNFISAIVVPETDHEVYCLKKVPENEGKPLPKKRKEQRCKYLIVSSDQQNIFNNILKQQFSSLSNGGLIELEFLKEMDEINDDIIDLNISCIRRFLTDEAWTKVQAVVEQKKASWDCNLCHTATTKKYMVQCKYCHQWYHWECVNFEKKLSRKQWICNFCKNR</sequence>
<keyword evidence="1" id="KW-0479">Metal-binding</keyword>
<evidence type="ECO:0000256" key="1">
    <source>
        <dbReference type="ARBA" id="ARBA00022723"/>
    </source>
</evidence>
<gene>
    <name evidence="7" type="ORF">AVEN_2525_1</name>
</gene>
<dbReference type="Gene3D" id="3.30.40.10">
    <property type="entry name" value="Zinc/RING finger domain, C3HC4 (zinc finger)"/>
    <property type="match status" value="1"/>
</dbReference>
<dbReference type="PROSITE" id="PS00028">
    <property type="entry name" value="ZINC_FINGER_C2H2_1"/>
    <property type="match status" value="1"/>
</dbReference>
<comment type="caution">
    <text evidence="7">The sequence shown here is derived from an EMBL/GenBank/DDBJ whole genome shotgun (WGS) entry which is preliminary data.</text>
</comment>